<evidence type="ECO:0000259" key="1">
    <source>
        <dbReference type="PROSITE" id="PS51186"/>
    </source>
</evidence>
<dbReference type="EMBL" id="LDJL01000015">
    <property type="protein sequence ID" value="KRG68289.1"/>
    <property type="molecule type" value="Genomic_DNA"/>
</dbReference>
<organism evidence="2 3">
    <name type="scientific">Pseudoxanthomonas dokdonensis</name>
    <dbReference type="NCBI Taxonomy" id="344882"/>
    <lineage>
        <taxon>Bacteria</taxon>
        <taxon>Pseudomonadati</taxon>
        <taxon>Pseudomonadota</taxon>
        <taxon>Gammaproteobacteria</taxon>
        <taxon>Lysobacterales</taxon>
        <taxon>Lysobacteraceae</taxon>
        <taxon>Pseudoxanthomonas</taxon>
    </lineage>
</organism>
<name>A0A0R0CRI7_9GAMM</name>
<feature type="domain" description="N-acetyltransferase" evidence="1">
    <location>
        <begin position="34"/>
        <end position="209"/>
    </location>
</feature>
<dbReference type="Pfam" id="PF21926">
    <property type="entry name" value="FeeM"/>
    <property type="match status" value="1"/>
</dbReference>
<dbReference type="RefSeq" id="WP_057659850.1">
    <property type="nucleotide sequence ID" value="NZ_LDJL01000015.1"/>
</dbReference>
<dbReference type="Proteomes" id="UP000052052">
    <property type="component" value="Unassembled WGS sequence"/>
</dbReference>
<gene>
    <name evidence="2" type="ORF">ABB29_13245</name>
</gene>
<dbReference type="InterPro" id="IPR016181">
    <property type="entry name" value="Acyl_CoA_acyltransferase"/>
</dbReference>
<keyword evidence="3" id="KW-1185">Reference proteome</keyword>
<evidence type="ECO:0000313" key="2">
    <source>
        <dbReference type="EMBL" id="KRG68289.1"/>
    </source>
</evidence>
<reference evidence="2 3" key="1">
    <citation type="submission" date="2015-05" db="EMBL/GenBank/DDBJ databases">
        <title>Genome sequencing and analysis of members of genus Stenotrophomonas.</title>
        <authorList>
            <person name="Patil P.P."/>
            <person name="Midha S."/>
            <person name="Patil P.B."/>
        </authorList>
    </citation>
    <scope>NUCLEOTIDE SEQUENCE [LARGE SCALE GENOMIC DNA]</scope>
    <source>
        <strain evidence="2 3">DSM 21858</strain>
    </source>
</reference>
<dbReference type="SUPFAM" id="SSF55729">
    <property type="entry name" value="Acyl-CoA N-acyltransferases (Nat)"/>
    <property type="match status" value="1"/>
</dbReference>
<dbReference type="InterPro" id="IPR000182">
    <property type="entry name" value="GNAT_dom"/>
</dbReference>
<dbReference type="STRING" id="344882.ABB29_13245"/>
<accession>A0A0R0CRI7</accession>
<protein>
    <recommendedName>
        <fullName evidence="1">N-acetyltransferase domain-containing protein</fullName>
    </recommendedName>
</protein>
<dbReference type="PROSITE" id="PS51186">
    <property type="entry name" value="GNAT"/>
    <property type="match status" value="1"/>
</dbReference>
<proteinExistence type="predicted"/>
<comment type="caution">
    <text evidence="2">The sequence shown here is derived from an EMBL/GenBank/DDBJ whole genome shotgun (WGS) entry which is preliminary data.</text>
</comment>
<dbReference type="AlphaFoldDB" id="A0A0R0CRI7"/>
<dbReference type="Gene3D" id="3.40.630.30">
    <property type="match status" value="1"/>
</dbReference>
<dbReference type="GO" id="GO:0016747">
    <property type="term" value="F:acyltransferase activity, transferring groups other than amino-acyl groups"/>
    <property type="evidence" value="ECO:0007669"/>
    <property type="project" value="InterPro"/>
</dbReference>
<dbReference type="InterPro" id="IPR054597">
    <property type="entry name" value="FeeM_cat"/>
</dbReference>
<sequence length="246" mass="27812">MSSSSDVHPGPGAVGLEASALDTTSARTQWAKQLRIRRIAPGDPLGDVLQLRREVYFQERGLQPDADVIPHRHSRRVTDGLDASGTTLVVESNQQGVATLRLHDFSSLAAQVEYGSLFQLDAFARSWPLHALAVATRFAVQADQRAKPVVQHLFQELYRWGHESGIRFCMIACEPFLHDVFEHFGFREYLPPAILPGGVDLLRMVLVMEEAPRWLERSARLDREELGEPHDQTSRHWLERTFSALR</sequence>
<evidence type="ECO:0000313" key="3">
    <source>
        <dbReference type="Proteomes" id="UP000052052"/>
    </source>
</evidence>
<dbReference type="PATRIC" id="fig|344882.3.peg.1029"/>
<dbReference type="OrthoDB" id="5988237at2"/>